<evidence type="ECO:0000313" key="1">
    <source>
        <dbReference type="EMBL" id="VDK89533.1"/>
    </source>
</evidence>
<reference evidence="1 2" key="1">
    <citation type="submission" date="2018-08" db="EMBL/GenBank/DDBJ databases">
        <authorList>
            <person name="Laetsch R D."/>
            <person name="Stevens L."/>
            <person name="Kumar S."/>
            <person name="Blaxter L. M."/>
        </authorList>
    </citation>
    <scope>NUCLEOTIDE SEQUENCE [LARGE SCALE GENOMIC DNA]</scope>
</reference>
<dbReference type="SUPFAM" id="SSF56973">
    <property type="entry name" value="Aerolisin/ETX pore-forming domain"/>
    <property type="match status" value="1"/>
</dbReference>
<evidence type="ECO:0000313" key="2">
    <source>
        <dbReference type="Proteomes" id="UP000277928"/>
    </source>
</evidence>
<accession>A0A3P6U3R7</accession>
<dbReference type="Pfam" id="PF03318">
    <property type="entry name" value="ETX_MTX2"/>
    <property type="match status" value="1"/>
</dbReference>
<proteinExistence type="predicted"/>
<dbReference type="STRING" id="42156.A0A3P6U3R7"/>
<organism evidence="1 2">
    <name type="scientific">Litomosoides sigmodontis</name>
    <name type="common">Filarial nematode worm</name>
    <dbReference type="NCBI Taxonomy" id="42156"/>
    <lineage>
        <taxon>Eukaryota</taxon>
        <taxon>Metazoa</taxon>
        <taxon>Ecdysozoa</taxon>
        <taxon>Nematoda</taxon>
        <taxon>Chromadorea</taxon>
        <taxon>Rhabditida</taxon>
        <taxon>Spirurina</taxon>
        <taxon>Spiruromorpha</taxon>
        <taxon>Filarioidea</taxon>
        <taxon>Onchocercidae</taxon>
        <taxon>Litomosoides</taxon>
    </lineage>
</organism>
<dbReference type="OMA" id="ECSEPTY"/>
<protein>
    <submittedName>
        <fullName evidence="1">Uncharacterized protein</fullName>
    </submittedName>
</protein>
<dbReference type="Proteomes" id="UP000277928">
    <property type="component" value="Unassembled WGS sequence"/>
</dbReference>
<dbReference type="InterPro" id="IPR004991">
    <property type="entry name" value="Aerolysin-like"/>
</dbReference>
<dbReference type="CDD" id="cd20237">
    <property type="entry name" value="PFM_LIN24-like"/>
    <property type="match status" value="1"/>
</dbReference>
<dbReference type="AlphaFoldDB" id="A0A3P6U3R7"/>
<gene>
    <name evidence="1" type="ORF">NLS_LOCUS9172</name>
</gene>
<dbReference type="PANTHER" id="PTHR39369:SF6">
    <property type="entry name" value="LIN-24 (TWENTY-FOUR) LIKE"/>
    <property type="match status" value="1"/>
</dbReference>
<dbReference type="Gene3D" id="2.170.15.10">
    <property type="entry name" value="Proaerolysin, chain A, domain 3"/>
    <property type="match status" value="1"/>
</dbReference>
<name>A0A3P6U3R7_LITSI</name>
<dbReference type="OrthoDB" id="9977517at2759"/>
<dbReference type="EMBL" id="UYRX01001405">
    <property type="protein sequence ID" value="VDK89533.1"/>
    <property type="molecule type" value="Genomic_DNA"/>
</dbReference>
<dbReference type="PANTHER" id="PTHR39369">
    <property type="entry name" value="LIN-24 (TWENTY-FOUR) LIKE"/>
    <property type="match status" value="1"/>
</dbReference>
<keyword evidence="2" id="KW-1185">Reference proteome</keyword>
<sequence length="235" mass="26430">MLLSIIILQYNINWSHLFNEYLEPRYTVSGIDASRVRQSKSEQVLFKSTFTNSTERVQEYTFKAQRCTRSTATISIEKGVCRGMQMELKLKTPCEIVEANAGFHNELSVVSIGENTVEEELSWGVDSTINVPPLCETIAELVILEDNQIRNFAMDSRISGRVIVTVTNLKENNSLVTIIEGKIADIIRGVANYSTLGFTVKDDIVSYTTKGTCKFKYGVEQVVKLREHSVMLSSL</sequence>